<proteinExistence type="inferred from homology"/>
<feature type="transmembrane region" description="Helical" evidence="7">
    <location>
        <begin position="73"/>
        <end position="95"/>
    </location>
</feature>
<evidence type="ECO:0000256" key="1">
    <source>
        <dbReference type="ARBA" id="ARBA00004141"/>
    </source>
</evidence>
<keyword evidence="3 7" id="KW-1133">Transmembrane helix</keyword>
<sequence>MATPGGWTMAPLEVILMSPALAAPPGADTRMTTNGHDQVWYLVTAITCVAIPGLFLIARIYTKLGIVKMLESADYFIFLAYPLLVVEVVVGYYMVKWGGGVHQWQITVSQLFDFLYWGNAGEVIYSPAIFLVKMAILFQYLRLFAPSRSLNKFMYYGAWSTIVACFCFYTVQMFWTLFYCKPRETIWNKALEFAGNGKCQDHGRIVISQGFFSIISDVVILLLPVHSLWQLQVPLGRKIEITLLFSTGLLAIAAAAMRIFFTVKISPKIFEADVSYYGLFIGLWSEAEVALGFIVACALSLPRLIQAKRKNISRAMSYVVSPFSTMRSVAGTLHSRSRSRSESQSHGSKSISNNNSRTSQHFNSHRRIYEGPEPKVLQGIIEVVKKPEHYEREFEIGDGASSNYSEGSGLQNRSLESKRLSSIDDERERDVVVLRDFDFDLERNGERRESMMISAISPRS</sequence>
<feature type="compositionally biased region" description="Polar residues" evidence="6">
    <location>
        <begin position="351"/>
        <end position="362"/>
    </location>
</feature>
<evidence type="ECO:0000259" key="9">
    <source>
        <dbReference type="Pfam" id="PF20684"/>
    </source>
</evidence>
<protein>
    <recommendedName>
        <fullName evidence="9">Rhodopsin domain-containing protein</fullName>
    </recommendedName>
</protein>
<feature type="transmembrane region" description="Helical" evidence="7">
    <location>
        <begin position="153"/>
        <end position="175"/>
    </location>
</feature>
<feature type="transmembrane region" description="Helical" evidence="7">
    <location>
        <begin position="281"/>
        <end position="301"/>
    </location>
</feature>
<evidence type="ECO:0000256" key="5">
    <source>
        <dbReference type="ARBA" id="ARBA00038359"/>
    </source>
</evidence>
<feature type="transmembrane region" description="Helical" evidence="7">
    <location>
        <begin position="210"/>
        <end position="229"/>
    </location>
</feature>
<dbReference type="OrthoDB" id="4682787at2759"/>
<dbReference type="InterPro" id="IPR049326">
    <property type="entry name" value="Rhodopsin_dom_fungi"/>
</dbReference>
<keyword evidence="8" id="KW-0732">Signal</keyword>
<evidence type="ECO:0000256" key="8">
    <source>
        <dbReference type="SAM" id="SignalP"/>
    </source>
</evidence>
<evidence type="ECO:0000256" key="4">
    <source>
        <dbReference type="ARBA" id="ARBA00023136"/>
    </source>
</evidence>
<feature type="region of interest" description="Disordered" evidence="6">
    <location>
        <begin position="333"/>
        <end position="368"/>
    </location>
</feature>
<feature type="chain" id="PRO_5025464969" description="Rhodopsin domain-containing protein" evidence="8">
    <location>
        <begin position="23"/>
        <end position="460"/>
    </location>
</feature>
<evidence type="ECO:0000256" key="7">
    <source>
        <dbReference type="SAM" id="Phobius"/>
    </source>
</evidence>
<feature type="transmembrane region" description="Helical" evidence="7">
    <location>
        <begin position="123"/>
        <end position="141"/>
    </location>
</feature>
<dbReference type="InterPro" id="IPR052337">
    <property type="entry name" value="SAT4-like"/>
</dbReference>
<comment type="similarity">
    <text evidence="5">Belongs to the SAT4 family.</text>
</comment>
<gene>
    <name evidence="10" type="ORF">BDV96DRAFT_531169</name>
</gene>
<evidence type="ECO:0000256" key="2">
    <source>
        <dbReference type="ARBA" id="ARBA00022692"/>
    </source>
</evidence>
<feature type="signal peptide" evidence="8">
    <location>
        <begin position="1"/>
        <end position="22"/>
    </location>
</feature>
<keyword evidence="4 7" id="KW-0472">Membrane</keyword>
<feature type="region of interest" description="Disordered" evidence="6">
    <location>
        <begin position="396"/>
        <end position="423"/>
    </location>
</feature>
<accession>A0A6A5YLZ2</accession>
<keyword evidence="2 7" id="KW-0812">Transmembrane</keyword>
<evidence type="ECO:0000256" key="3">
    <source>
        <dbReference type="ARBA" id="ARBA00022989"/>
    </source>
</evidence>
<evidence type="ECO:0000313" key="11">
    <source>
        <dbReference type="Proteomes" id="UP000799770"/>
    </source>
</evidence>
<dbReference type="PANTHER" id="PTHR33048">
    <property type="entry name" value="PTH11-LIKE INTEGRAL MEMBRANE PROTEIN (AFU_ORTHOLOGUE AFUA_5G11245)"/>
    <property type="match status" value="1"/>
</dbReference>
<name>A0A6A5YLZ2_9PLEO</name>
<dbReference type="Pfam" id="PF20684">
    <property type="entry name" value="Fung_rhodopsin"/>
    <property type="match status" value="1"/>
</dbReference>
<dbReference type="EMBL" id="ML977349">
    <property type="protein sequence ID" value="KAF2108115.1"/>
    <property type="molecule type" value="Genomic_DNA"/>
</dbReference>
<reference evidence="10" key="1">
    <citation type="journal article" date="2020" name="Stud. Mycol.">
        <title>101 Dothideomycetes genomes: a test case for predicting lifestyles and emergence of pathogens.</title>
        <authorList>
            <person name="Haridas S."/>
            <person name="Albert R."/>
            <person name="Binder M."/>
            <person name="Bloem J."/>
            <person name="Labutti K."/>
            <person name="Salamov A."/>
            <person name="Andreopoulos B."/>
            <person name="Baker S."/>
            <person name="Barry K."/>
            <person name="Bills G."/>
            <person name="Bluhm B."/>
            <person name="Cannon C."/>
            <person name="Castanera R."/>
            <person name="Culley D."/>
            <person name="Daum C."/>
            <person name="Ezra D."/>
            <person name="Gonzalez J."/>
            <person name="Henrissat B."/>
            <person name="Kuo A."/>
            <person name="Liang C."/>
            <person name="Lipzen A."/>
            <person name="Lutzoni F."/>
            <person name="Magnuson J."/>
            <person name="Mondo S."/>
            <person name="Nolan M."/>
            <person name="Ohm R."/>
            <person name="Pangilinan J."/>
            <person name="Park H.-J."/>
            <person name="Ramirez L."/>
            <person name="Alfaro M."/>
            <person name="Sun H."/>
            <person name="Tritt A."/>
            <person name="Yoshinaga Y."/>
            <person name="Zwiers L.-H."/>
            <person name="Turgeon B."/>
            <person name="Goodwin S."/>
            <person name="Spatafora J."/>
            <person name="Crous P."/>
            <person name="Grigoriev I."/>
        </authorList>
    </citation>
    <scope>NUCLEOTIDE SEQUENCE</scope>
    <source>
        <strain evidence="10">CBS 627.86</strain>
    </source>
</reference>
<evidence type="ECO:0000256" key="6">
    <source>
        <dbReference type="SAM" id="MobiDB-lite"/>
    </source>
</evidence>
<evidence type="ECO:0000313" key="10">
    <source>
        <dbReference type="EMBL" id="KAF2108115.1"/>
    </source>
</evidence>
<dbReference type="Proteomes" id="UP000799770">
    <property type="component" value="Unassembled WGS sequence"/>
</dbReference>
<dbReference type="GO" id="GO:0016020">
    <property type="term" value="C:membrane"/>
    <property type="evidence" value="ECO:0007669"/>
    <property type="project" value="UniProtKB-SubCell"/>
</dbReference>
<feature type="compositionally biased region" description="Polar residues" evidence="6">
    <location>
        <begin position="400"/>
        <end position="414"/>
    </location>
</feature>
<feature type="domain" description="Rhodopsin" evidence="9">
    <location>
        <begin position="58"/>
        <end position="305"/>
    </location>
</feature>
<comment type="subcellular location">
    <subcellularLocation>
        <location evidence="1">Membrane</location>
        <topology evidence="1">Multi-pass membrane protein</topology>
    </subcellularLocation>
</comment>
<organism evidence="10 11">
    <name type="scientific">Lophiotrema nucula</name>
    <dbReference type="NCBI Taxonomy" id="690887"/>
    <lineage>
        <taxon>Eukaryota</taxon>
        <taxon>Fungi</taxon>
        <taxon>Dikarya</taxon>
        <taxon>Ascomycota</taxon>
        <taxon>Pezizomycotina</taxon>
        <taxon>Dothideomycetes</taxon>
        <taxon>Pleosporomycetidae</taxon>
        <taxon>Pleosporales</taxon>
        <taxon>Lophiotremataceae</taxon>
        <taxon>Lophiotrema</taxon>
    </lineage>
</organism>
<dbReference type="AlphaFoldDB" id="A0A6A5YLZ2"/>
<feature type="transmembrane region" description="Helical" evidence="7">
    <location>
        <begin position="241"/>
        <end position="261"/>
    </location>
</feature>
<feature type="transmembrane region" description="Helical" evidence="7">
    <location>
        <begin position="38"/>
        <end position="61"/>
    </location>
</feature>
<keyword evidence="11" id="KW-1185">Reference proteome</keyword>
<dbReference type="PANTHER" id="PTHR33048:SF146">
    <property type="entry name" value="INTEGRAL MEMBRANE PROTEIN"/>
    <property type="match status" value="1"/>
</dbReference>